<dbReference type="AlphaFoldDB" id="A0AAT9FLH9"/>
<feature type="chain" id="PRO_5043826506" description="Ice-binding protein C-terminal domain-containing protein" evidence="1">
    <location>
        <begin position="17"/>
        <end position="220"/>
    </location>
</feature>
<feature type="domain" description="Ice-binding protein C-terminal" evidence="2">
    <location>
        <begin position="197"/>
        <end position="219"/>
    </location>
</feature>
<evidence type="ECO:0000256" key="1">
    <source>
        <dbReference type="SAM" id="SignalP"/>
    </source>
</evidence>
<dbReference type="InterPro" id="IPR013424">
    <property type="entry name" value="Ice-binding_C"/>
</dbReference>
<keyword evidence="1" id="KW-0732">Signal</keyword>
<protein>
    <recommendedName>
        <fullName evidence="2">Ice-binding protein C-terminal domain-containing protein</fullName>
    </recommendedName>
</protein>
<evidence type="ECO:0000259" key="2">
    <source>
        <dbReference type="Pfam" id="PF07589"/>
    </source>
</evidence>
<sequence>MKTLIPFLILTASAHAATIYSIDINDADDPITEAGWTGLNANHSTNGGTVNIGGVDFSIDSSDGSRVRGTSASPNPNALTGDFAFDDGAGQAVILLFGAAGDLPAGIWQVEVWAFDSSGGVGDQILGLRTNGGENNAATINGSLQANGRVTDNMGSSPTDPAATFTFLSDGVSRYDVFVRENNGNNRSRLNAVRLTSIPEPSSAALAGLGGLAFLLRRKR</sequence>
<feature type="signal peptide" evidence="1">
    <location>
        <begin position="1"/>
        <end position="16"/>
    </location>
</feature>
<dbReference type="NCBIfam" id="TIGR02595">
    <property type="entry name" value="PEP_CTERM"/>
    <property type="match status" value="1"/>
</dbReference>
<organism evidence="3">
    <name type="scientific">Oceaniferula spumae</name>
    <dbReference type="NCBI Taxonomy" id="2979115"/>
    <lineage>
        <taxon>Bacteria</taxon>
        <taxon>Pseudomonadati</taxon>
        <taxon>Verrucomicrobiota</taxon>
        <taxon>Verrucomicrobiia</taxon>
        <taxon>Verrucomicrobiales</taxon>
        <taxon>Verrucomicrobiaceae</taxon>
        <taxon>Oceaniferula</taxon>
    </lineage>
</organism>
<gene>
    <name evidence="3" type="ORF">NT6N_18480</name>
</gene>
<accession>A0AAT9FLH9</accession>
<dbReference type="EMBL" id="AP026866">
    <property type="protein sequence ID" value="BDS06808.1"/>
    <property type="molecule type" value="Genomic_DNA"/>
</dbReference>
<name>A0AAT9FLH9_9BACT</name>
<evidence type="ECO:0000313" key="3">
    <source>
        <dbReference type="EMBL" id="BDS06808.1"/>
    </source>
</evidence>
<proteinExistence type="predicted"/>
<dbReference type="Pfam" id="PF07589">
    <property type="entry name" value="PEP-CTERM"/>
    <property type="match status" value="1"/>
</dbReference>
<reference evidence="3" key="1">
    <citation type="submission" date="2024-07" db="EMBL/GenBank/DDBJ databases">
        <title>Complete genome sequence of Verrucomicrobiaceae bacterium NT6N.</title>
        <authorList>
            <person name="Huang C."/>
            <person name="Takami H."/>
            <person name="Hamasaki K."/>
        </authorList>
    </citation>
    <scope>NUCLEOTIDE SEQUENCE</scope>
    <source>
        <strain evidence="3">NT6N</strain>
    </source>
</reference>
<dbReference type="KEGG" id="osu:NT6N_18480"/>